<proteinExistence type="predicted"/>
<dbReference type="GeneID" id="56896534"/>
<dbReference type="Pfam" id="PF00561">
    <property type="entry name" value="Abhydrolase_1"/>
    <property type="match status" value="1"/>
</dbReference>
<dbReference type="SUPFAM" id="SSF53474">
    <property type="entry name" value="alpha/beta-Hydrolases"/>
    <property type="match status" value="1"/>
</dbReference>
<evidence type="ECO:0000259" key="2">
    <source>
        <dbReference type="Pfam" id="PF00561"/>
    </source>
</evidence>
<comment type="caution">
    <text evidence="3">The sequence shown here is derived from an EMBL/GenBank/DDBJ whole genome shotgun (WGS) entry which is preliminary data.</text>
</comment>
<dbReference type="InterPro" id="IPR029058">
    <property type="entry name" value="AB_hydrolase_fold"/>
</dbReference>
<sequence>MKLHSNIQGEGKVLVIIHGFLGMSDNWKTLASQYAEQGFEVHALDMRNHGKSFHTNDWSYDFMMQDVVCYCKEKKISNISVIGHSMGGKVAMLLATNYPDLVDELIVADIGPKYYAPHHQTILEALNAVDFSVKPSRSDVEEVISKHIKDLGTRQFLLKNLYWIESGQLGFRFNLKVFIENTSVIGEALPFENHFTKKTLFLRGDKSDYILDSDFETIYHHFPKAEIVSVSNAGHWLHAENPKDFLEKTLCFLERFSSNTF</sequence>
<reference evidence="3" key="1">
    <citation type="submission" date="2018-12" db="EMBL/GenBank/DDBJ databases">
        <title>Draft genome sequence of Flaovobacterium columnare BGFS27 isolated from channel catfish in Alabama.</title>
        <authorList>
            <person name="Cai W."/>
            <person name="Arias C."/>
        </authorList>
    </citation>
    <scope>NUCLEOTIDE SEQUENCE [LARGE SCALE GENOMIC DNA]</scope>
    <source>
        <strain evidence="3">BGFS27</strain>
    </source>
</reference>
<dbReference type="PANTHER" id="PTHR46118:SF4">
    <property type="entry name" value="PROTEIN ABHD11"/>
    <property type="match status" value="1"/>
</dbReference>
<dbReference type="KEGG" id="fcv:AWN65_12215"/>
<keyword evidence="1 3" id="KW-0378">Hydrolase</keyword>
<organism evidence="3">
    <name type="scientific">Flavobacterium columnare</name>
    <dbReference type="NCBI Taxonomy" id="996"/>
    <lineage>
        <taxon>Bacteria</taxon>
        <taxon>Pseudomonadati</taxon>
        <taxon>Bacteroidota</taxon>
        <taxon>Flavobacteriia</taxon>
        <taxon>Flavobacteriales</taxon>
        <taxon>Flavobacteriaceae</taxon>
        <taxon>Flavobacterium</taxon>
    </lineage>
</organism>
<dbReference type="RefSeq" id="WP_060383418.1">
    <property type="nucleotide sequence ID" value="NZ_MTDB01000020.1"/>
</dbReference>
<evidence type="ECO:0000256" key="1">
    <source>
        <dbReference type="ARBA" id="ARBA00022801"/>
    </source>
</evidence>
<feature type="domain" description="AB hydrolase-1" evidence="2">
    <location>
        <begin position="13"/>
        <end position="129"/>
    </location>
</feature>
<dbReference type="AlphaFoldDB" id="A0AA94JNS9"/>
<dbReference type="GO" id="GO:0016787">
    <property type="term" value="F:hydrolase activity"/>
    <property type="evidence" value="ECO:0007669"/>
    <property type="project" value="UniProtKB-KW"/>
</dbReference>
<dbReference type="Gene3D" id="3.40.50.1820">
    <property type="entry name" value="alpha/beta hydrolase"/>
    <property type="match status" value="1"/>
</dbReference>
<dbReference type="InterPro" id="IPR000073">
    <property type="entry name" value="AB_hydrolase_1"/>
</dbReference>
<evidence type="ECO:0000313" key="3">
    <source>
        <dbReference type="EMBL" id="RVU88615.1"/>
    </source>
</evidence>
<dbReference type="PRINTS" id="PR00111">
    <property type="entry name" value="ABHYDROLASE"/>
</dbReference>
<dbReference type="EMBL" id="RWGX01000004">
    <property type="protein sequence ID" value="RVU88615.1"/>
    <property type="molecule type" value="Genomic_DNA"/>
</dbReference>
<accession>A0AA94JNS9</accession>
<name>A0AA94JNS9_9FLAO</name>
<gene>
    <name evidence="3" type="ORF">EJB19_10765</name>
</gene>
<dbReference type="PANTHER" id="PTHR46118">
    <property type="entry name" value="PROTEIN ABHD11"/>
    <property type="match status" value="1"/>
</dbReference>
<protein>
    <submittedName>
        <fullName evidence="3">Alpha/beta fold hydrolase</fullName>
    </submittedName>
</protein>